<dbReference type="STRING" id="282301.A0A267EWT0"/>
<gene>
    <name evidence="1" type="ORF">BOX15_Mlig011963g1</name>
</gene>
<proteinExistence type="predicted"/>
<evidence type="ECO:0000313" key="2">
    <source>
        <dbReference type="Proteomes" id="UP000215902"/>
    </source>
</evidence>
<dbReference type="PANTHER" id="PTHR21696">
    <property type="entry name" value="PROTEIN UNC-79 HOMOLOG"/>
    <property type="match status" value="1"/>
</dbReference>
<keyword evidence="2" id="KW-1185">Reference proteome</keyword>
<reference evidence="1 2" key="1">
    <citation type="submission" date="2017-06" db="EMBL/GenBank/DDBJ databases">
        <title>A platform for efficient transgenesis in Macrostomum lignano, a flatworm model organism for stem cell research.</title>
        <authorList>
            <person name="Berezikov E."/>
        </authorList>
    </citation>
    <scope>NUCLEOTIDE SEQUENCE [LARGE SCALE GENOMIC DNA]</scope>
    <source>
        <strain evidence="1">DV1</strain>
        <tissue evidence="1">Whole organism</tissue>
    </source>
</reference>
<dbReference type="Pfam" id="PF14776">
    <property type="entry name" value="UNC-79"/>
    <property type="match status" value="1"/>
</dbReference>
<name>A0A267EWT0_9PLAT</name>
<sequence length="499" mass="56012">MTMTTRAQNFAAKIKILRDYQAKLSNAVSPPPPGSDIANTLKNFSQTLLGFLKDCPALDPESLGGRSKEFSRLHNTFPNLCYSELYYAVIYLLDVMHNVQSGQAAAYEAILTILAQLIPFLEVEILETMPYTVACMLPFLPQQLCRTLVDCLTNVMFPLILRWSEELESYATESLPAILTMVFQYVEKPELHSQVVECLMGLKRDLSRDLAFVAAHGPTETRLPAVTMLFHYWPELLPQNANILQALRLSKYKHEPWQAIVCERPECPNKNNKASRSAAKMTISPKLCLVKENKSPPFYLCLDCADALAKHDRALLIDVLGPMKALPLACESKTCRSGGPGSRVHSTCFSAECAHLSGGRPIRLCEECHGHRHSHAGRQHVTQTPLPDIWDCPVELQQYMLESIVSLILEAQVPKVKTYSKEKGDEDNWYCLPEDAYPDNLSDKDRKILSIYGVILIVEKCKPRETVSIEILGRILAALFLWFDNTKLAEDSKGEVTVS</sequence>
<comment type="caution">
    <text evidence="1">The sequence shown here is derived from an EMBL/GenBank/DDBJ whole genome shotgun (WGS) entry which is preliminary data.</text>
</comment>
<evidence type="ECO:0000313" key="1">
    <source>
        <dbReference type="EMBL" id="PAA65454.1"/>
    </source>
</evidence>
<dbReference type="AlphaFoldDB" id="A0A267EWT0"/>
<dbReference type="InterPro" id="IPR024855">
    <property type="entry name" value="UNC79"/>
</dbReference>
<dbReference type="Proteomes" id="UP000215902">
    <property type="component" value="Unassembled WGS sequence"/>
</dbReference>
<dbReference type="OrthoDB" id="6270916at2759"/>
<dbReference type="PANTHER" id="PTHR21696:SF2">
    <property type="entry name" value="PROTEIN UNC-79 HOMOLOG"/>
    <property type="match status" value="1"/>
</dbReference>
<dbReference type="EMBL" id="NIVC01001652">
    <property type="protein sequence ID" value="PAA65454.1"/>
    <property type="molecule type" value="Genomic_DNA"/>
</dbReference>
<organism evidence="1 2">
    <name type="scientific">Macrostomum lignano</name>
    <dbReference type="NCBI Taxonomy" id="282301"/>
    <lineage>
        <taxon>Eukaryota</taxon>
        <taxon>Metazoa</taxon>
        <taxon>Spiralia</taxon>
        <taxon>Lophotrochozoa</taxon>
        <taxon>Platyhelminthes</taxon>
        <taxon>Rhabditophora</taxon>
        <taxon>Macrostomorpha</taxon>
        <taxon>Macrostomida</taxon>
        <taxon>Macrostomidae</taxon>
        <taxon>Macrostomum</taxon>
    </lineage>
</organism>
<accession>A0A267EWT0</accession>
<protein>
    <submittedName>
        <fullName evidence="1">Uncharacterized protein</fullName>
    </submittedName>
</protein>